<sequence length="322" mass="35703">MDSPQTNTAAANRPLSAHLTIHYQNTDKKSPSTSASRDNMAPSLDSQYSISKNYTAEKKERSTSREVIRTILNIGTADTLDDEFVLANSNSNSNSSLNMLESIELPSSSSRRPSVATPCPFLLLTSDKDKTVTRLSTYMNIYDLYQCVPQSNGNHHSLKHINNHKNTQFIARRFSDPQLQTITKDSLPTSLSFTTAKTTSLKNPYSMEATPRSYRTNDPILHVNTSTGTTDTTTNNGIPSSPPPFLSASASSLSGSNSSFTTTTNTSSQQQQHNNNHNMNPFIDISSPCSRHHHRRNSIALKFEKPLYKNIKSNVTSQQRQK</sequence>
<feature type="region of interest" description="Disordered" evidence="1">
    <location>
        <begin position="206"/>
        <end position="294"/>
    </location>
</feature>
<dbReference type="AlphaFoldDB" id="G0VEM7"/>
<dbReference type="RefSeq" id="XP_003676379.1">
    <property type="nucleotide sequence ID" value="XM_003676331.1"/>
</dbReference>
<reference key="2">
    <citation type="submission" date="2011-08" db="EMBL/GenBank/DDBJ databases">
        <title>Genome sequence of Naumovozyma castellii.</title>
        <authorList>
            <person name="Gordon J.L."/>
            <person name="Armisen D."/>
            <person name="Proux-Wera E."/>
            <person name="OhEigeartaigh S.S."/>
            <person name="Byrne K.P."/>
            <person name="Wolfe K.H."/>
        </authorList>
    </citation>
    <scope>NUCLEOTIDE SEQUENCE</scope>
    <source>
        <strain>Type strain:CBS 4309</strain>
    </source>
</reference>
<gene>
    <name evidence="2" type="primary">NCAS0D04370</name>
    <name evidence="2" type="ordered locus">NCAS_0D04370</name>
</gene>
<feature type="compositionally biased region" description="Low complexity" evidence="1">
    <location>
        <begin position="246"/>
        <end position="278"/>
    </location>
</feature>
<dbReference type="HOGENOM" id="CLU_077200_0_0_1"/>
<evidence type="ECO:0000313" key="2">
    <source>
        <dbReference type="EMBL" id="CCC70018.1"/>
    </source>
</evidence>
<dbReference type="eggNOG" id="ENOG502S7HD">
    <property type="taxonomic scope" value="Eukaryota"/>
</dbReference>
<dbReference type="EMBL" id="HE576755">
    <property type="protein sequence ID" value="CCC70018.1"/>
    <property type="molecule type" value="Genomic_DNA"/>
</dbReference>
<accession>G0VEM7</accession>
<dbReference type="Proteomes" id="UP000001640">
    <property type="component" value="Chromosome 4"/>
</dbReference>
<reference evidence="2 3" key="1">
    <citation type="journal article" date="2011" name="Proc. Natl. Acad. Sci. U.S.A.">
        <title>Evolutionary erosion of yeast sex chromosomes by mating-type switching accidents.</title>
        <authorList>
            <person name="Gordon J.L."/>
            <person name="Armisen D."/>
            <person name="Proux-Wera E."/>
            <person name="Oheigeartaigh S.S."/>
            <person name="Byrne K.P."/>
            <person name="Wolfe K.H."/>
        </authorList>
    </citation>
    <scope>NUCLEOTIDE SEQUENCE [LARGE SCALE GENOMIC DNA]</scope>
    <source>
        <strain evidence="3">ATCC 76901 / BCRC 22586 / CBS 4309 / NBRC 1992 / NRRL Y-12630</strain>
    </source>
</reference>
<feature type="region of interest" description="Disordered" evidence="1">
    <location>
        <begin position="1"/>
        <end position="48"/>
    </location>
</feature>
<feature type="compositionally biased region" description="Polar residues" evidence="1">
    <location>
        <begin position="1"/>
        <end position="10"/>
    </location>
</feature>
<organism evidence="2 3">
    <name type="scientific">Naumovozyma castellii</name>
    <name type="common">Yeast</name>
    <name type="synonym">Saccharomyces castellii</name>
    <dbReference type="NCBI Taxonomy" id="27288"/>
    <lineage>
        <taxon>Eukaryota</taxon>
        <taxon>Fungi</taxon>
        <taxon>Dikarya</taxon>
        <taxon>Ascomycota</taxon>
        <taxon>Saccharomycotina</taxon>
        <taxon>Saccharomycetes</taxon>
        <taxon>Saccharomycetales</taxon>
        <taxon>Saccharomycetaceae</taxon>
        <taxon>Naumovozyma</taxon>
    </lineage>
</organism>
<dbReference type="GeneID" id="96903624"/>
<keyword evidence="3" id="KW-1185">Reference proteome</keyword>
<dbReference type="InParanoid" id="G0VEM7"/>
<dbReference type="Pfam" id="PF15700">
    <property type="entry name" value="DUF4667"/>
    <property type="match status" value="1"/>
</dbReference>
<evidence type="ECO:0000256" key="1">
    <source>
        <dbReference type="SAM" id="MobiDB-lite"/>
    </source>
</evidence>
<protein>
    <submittedName>
        <fullName evidence="2">Uncharacterized protein</fullName>
    </submittedName>
</protein>
<dbReference type="OrthoDB" id="4070671at2759"/>
<evidence type="ECO:0000313" key="3">
    <source>
        <dbReference type="Proteomes" id="UP000001640"/>
    </source>
</evidence>
<dbReference type="KEGG" id="ncs:NCAS_0D04370"/>
<dbReference type="InterPro" id="IPR031426">
    <property type="entry name" value="DUF4667"/>
</dbReference>
<name>G0VEM7_NAUCA</name>
<feature type="compositionally biased region" description="Low complexity" evidence="1">
    <location>
        <begin position="224"/>
        <end position="236"/>
    </location>
</feature>
<proteinExistence type="predicted"/>